<dbReference type="PROSITE" id="PS00629">
    <property type="entry name" value="IMP_1"/>
    <property type="match status" value="1"/>
</dbReference>
<name>D3PG43_LEPSM</name>
<evidence type="ECO:0000256" key="8">
    <source>
        <dbReference type="PIRSR" id="PIRSR600760-2"/>
    </source>
</evidence>
<dbReference type="PANTHER" id="PTHR20854">
    <property type="entry name" value="INOSITOL MONOPHOSPHATASE"/>
    <property type="match status" value="1"/>
</dbReference>
<proteinExistence type="evidence at transcript level"/>
<evidence type="ECO:0000256" key="3">
    <source>
        <dbReference type="ARBA" id="ARBA00005152"/>
    </source>
</evidence>
<comment type="similarity">
    <text evidence="4 9">Belongs to the inositol monophosphatase superfamily.</text>
</comment>
<evidence type="ECO:0000256" key="6">
    <source>
        <dbReference type="ARBA" id="ARBA00022801"/>
    </source>
</evidence>
<feature type="binding site" evidence="8">
    <location>
        <position position="98"/>
    </location>
    <ligand>
        <name>Mg(2+)</name>
        <dbReference type="ChEBI" id="CHEBI:18420"/>
        <label>1</label>
        <note>catalytic</note>
    </ligand>
</feature>
<dbReference type="GO" id="GO:0008934">
    <property type="term" value="F:inositol monophosphate 1-phosphatase activity"/>
    <property type="evidence" value="ECO:0007669"/>
    <property type="project" value="InterPro"/>
</dbReference>
<protein>
    <recommendedName>
        <fullName evidence="9">Inositol-1-monophosphatase</fullName>
        <ecNumber evidence="9">3.1.3.25</ecNumber>
    </recommendedName>
</protein>
<evidence type="ECO:0000256" key="9">
    <source>
        <dbReference type="RuleBase" id="RU364068"/>
    </source>
</evidence>
<evidence type="ECO:0000256" key="5">
    <source>
        <dbReference type="ARBA" id="ARBA00022723"/>
    </source>
</evidence>
<gene>
    <name evidence="10" type="primary">IMPA1</name>
</gene>
<dbReference type="CDD" id="cd01639">
    <property type="entry name" value="IMPase"/>
    <property type="match status" value="1"/>
</dbReference>
<dbReference type="InterPro" id="IPR033942">
    <property type="entry name" value="IMPase"/>
</dbReference>
<comment type="pathway">
    <text evidence="3 9">Polyol metabolism; myo-inositol biosynthesis; myo-inositol from D-glucose 6-phosphate: step 2/2.</text>
</comment>
<evidence type="ECO:0000313" key="10">
    <source>
        <dbReference type="EMBL" id="ADD24239.1"/>
    </source>
</evidence>
<keyword evidence="5 8" id="KW-0479">Metal-binding</keyword>
<evidence type="ECO:0000256" key="7">
    <source>
        <dbReference type="ARBA" id="ARBA00022842"/>
    </source>
</evidence>
<dbReference type="GO" id="GO:0007165">
    <property type="term" value="P:signal transduction"/>
    <property type="evidence" value="ECO:0007669"/>
    <property type="project" value="TreeGrafter"/>
</dbReference>
<dbReference type="InterPro" id="IPR020583">
    <property type="entry name" value="Inositol_monoP_metal-BS"/>
</dbReference>
<dbReference type="Gene3D" id="3.30.540.10">
    <property type="entry name" value="Fructose-1,6-Bisphosphatase, subunit A, domain 1"/>
    <property type="match status" value="1"/>
</dbReference>
<dbReference type="InterPro" id="IPR000760">
    <property type="entry name" value="Inositol_monophosphatase-like"/>
</dbReference>
<evidence type="ECO:0000256" key="1">
    <source>
        <dbReference type="ARBA" id="ARBA00001033"/>
    </source>
</evidence>
<evidence type="ECO:0000256" key="2">
    <source>
        <dbReference type="ARBA" id="ARBA00001946"/>
    </source>
</evidence>
<comment type="catalytic activity">
    <reaction evidence="1 9">
        <text>a myo-inositol phosphate + H2O = myo-inositol + phosphate</text>
        <dbReference type="Rhea" id="RHEA:24056"/>
        <dbReference type="ChEBI" id="CHEBI:15377"/>
        <dbReference type="ChEBI" id="CHEBI:17268"/>
        <dbReference type="ChEBI" id="CHEBI:43474"/>
        <dbReference type="ChEBI" id="CHEBI:84139"/>
        <dbReference type="EC" id="3.1.3.25"/>
    </reaction>
</comment>
<feature type="binding site" evidence="8">
    <location>
        <position position="76"/>
    </location>
    <ligand>
        <name>Mg(2+)</name>
        <dbReference type="ChEBI" id="CHEBI:18420"/>
        <label>1</label>
        <note>catalytic</note>
    </ligand>
</feature>
<dbReference type="AlphaFoldDB" id="D3PG43"/>
<feature type="binding site" evidence="8">
    <location>
        <position position="96"/>
    </location>
    <ligand>
        <name>Mg(2+)</name>
        <dbReference type="ChEBI" id="CHEBI:18420"/>
        <label>1</label>
        <note>catalytic</note>
    </ligand>
</feature>
<dbReference type="SUPFAM" id="SSF56655">
    <property type="entry name" value="Carbohydrate phosphatase"/>
    <property type="match status" value="1"/>
</dbReference>
<comment type="cofactor">
    <cofactor evidence="2 8 9">
        <name>Mg(2+)</name>
        <dbReference type="ChEBI" id="CHEBI:18420"/>
    </cofactor>
</comment>
<dbReference type="Gene3D" id="3.40.190.80">
    <property type="match status" value="1"/>
</dbReference>
<keyword evidence="7 8" id="KW-0460">Magnesium</keyword>
<dbReference type="PRINTS" id="PR00377">
    <property type="entry name" value="IMPHPHTASES"/>
</dbReference>
<dbReference type="UniPathway" id="UPA00823">
    <property type="reaction ID" value="UER00788"/>
</dbReference>
<organism evidence="10">
    <name type="scientific">Lepeophtheirus salmonis</name>
    <name type="common">Salmon louse</name>
    <name type="synonym">Caligus salmonis</name>
    <dbReference type="NCBI Taxonomy" id="72036"/>
    <lineage>
        <taxon>Eukaryota</taxon>
        <taxon>Metazoa</taxon>
        <taxon>Ecdysozoa</taxon>
        <taxon>Arthropoda</taxon>
        <taxon>Crustacea</taxon>
        <taxon>Multicrustacea</taxon>
        <taxon>Hexanauplia</taxon>
        <taxon>Copepoda</taxon>
        <taxon>Siphonostomatoida</taxon>
        <taxon>Caligidae</taxon>
        <taxon>Lepeophtheirus</taxon>
    </lineage>
</organism>
<dbReference type="EMBL" id="BT120599">
    <property type="protein sequence ID" value="ADD24239.1"/>
    <property type="molecule type" value="mRNA"/>
</dbReference>
<dbReference type="FunFam" id="3.40.190.80:FF:000002">
    <property type="entry name" value="Inositol-1-monophosphatase"/>
    <property type="match status" value="1"/>
</dbReference>
<dbReference type="Pfam" id="PF00459">
    <property type="entry name" value="Inositol_P"/>
    <property type="match status" value="1"/>
</dbReference>
<dbReference type="GO" id="GO:0046872">
    <property type="term" value="F:metal ion binding"/>
    <property type="evidence" value="ECO:0007669"/>
    <property type="project" value="UniProtKB-KW"/>
</dbReference>
<feature type="binding site" evidence="8">
    <location>
        <position position="99"/>
    </location>
    <ligand>
        <name>Mg(2+)</name>
        <dbReference type="ChEBI" id="CHEBI:18420"/>
        <label>1</label>
        <note>catalytic</note>
    </ligand>
</feature>
<dbReference type="PANTHER" id="PTHR20854:SF4">
    <property type="entry name" value="INOSITOL-1-MONOPHOSPHATASE-RELATED"/>
    <property type="match status" value="1"/>
</dbReference>
<dbReference type="GO" id="GO:0006021">
    <property type="term" value="P:inositol biosynthetic process"/>
    <property type="evidence" value="ECO:0007669"/>
    <property type="project" value="UniProtKB-UniPathway"/>
</dbReference>
<keyword evidence="6 9" id="KW-0378">Hydrolase</keyword>
<evidence type="ECO:0000256" key="4">
    <source>
        <dbReference type="ARBA" id="ARBA00009759"/>
    </source>
</evidence>
<dbReference type="GO" id="GO:0046854">
    <property type="term" value="P:phosphatidylinositol phosphate biosynthetic process"/>
    <property type="evidence" value="ECO:0007669"/>
    <property type="project" value="InterPro"/>
</dbReference>
<dbReference type="EC" id="3.1.3.25" evidence="9"/>
<dbReference type="FunFam" id="3.30.540.10:FF:000004">
    <property type="entry name" value="Inositol-1-monophosphatase"/>
    <property type="match status" value="1"/>
</dbReference>
<accession>D3PG43</accession>
<sequence>MSESDHEYEYESFLKVAILIAKKAGNLINNAISSPDKQFISKSGETDIVTETDKAVEDLIRRELFSLFPDHEFIGEESEFEKGLTMIEDKPTWIVDPIDGTLNFVHCNHLTAVSIGLAINKKIVLGVIYAPMRQDMYTVISGKGAFKNGIPIHVSKVHDLNRAIITYEIWARSKDEHKEHQLKNLSILCSNVMAIRSYGSACMNLCLMAEGQVDIYIDTGIRVWDMVAGALIVQEAGGVVRHTDGSEFDAMSRSILVTSSPNLIKEIVDLKLSEPKVKRDHTDKITL</sequence>
<dbReference type="InterPro" id="IPR020552">
    <property type="entry name" value="Inositol_monoPase_Li-sen"/>
</dbReference>
<dbReference type="PRINTS" id="PR00378">
    <property type="entry name" value="LIIMPHPHTASE"/>
</dbReference>
<feature type="binding site" evidence="8">
    <location>
        <position position="225"/>
    </location>
    <ligand>
        <name>Mg(2+)</name>
        <dbReference type="ChEBI" id="CHEBI:18420"/>
        <label>1</label>
        <note>catalytic</note>
    </ligand>
</feature>
<dbReference type="OrthoDB" id="10059102at2759"/>
<reference evidence="10" key="1">
    <citation type="submission" date="2010-03" db="EMBL/GenBank/DDBJ databases">
        <title>Lepeophtheirus salmonis ESTs and full-length cDNAs.</title>
        <authorList>
            <person name="Yasuike M."/>
            <person name="von Schalburg K."/>
            <person name="Cooper G."/>
            <person name="Leong J."/>
            <person name="Jones S.R.M."/>
            <person name="Koop B.F."/>
        </authorList>
    </citation>
    <scope>NUCLEOTIDE SEQUENCE</scope>
    <source>
        <tissue evidence="10">Whole</tissue>
    </source>
</reference>